<comment type="caution">
    <text evidence="2">The sequence shown here is derived from an EMBL/GenBank/DDBJ whole genome shotgun (WGS) entry which is preliminary data.</text>
</comment>
<protein>
    <submittedName>
        <fullName evidence="2">Uncharacterized protein</fullName>
    </submittedName>
</protein>
<dbReference type="PROSITE" id="PS50176">
    <property type="entry name" value="ARM_REPEAT"/>
    <property type="match status" value="1"/>
</dbReference>
<proteinExistence type="predicted"/>
<dbReference type="SUPFAM" id="SSF56112">
    <property type="entry name" value="Protein kinase-like (PK-like)"/>
    <property type="match status" value="1"/>
</dbReference>
<evidence type="ECO:0000313" key="3">
    <source>
        <dbReference type="Proteomes" id="UP001230188"/>
    </source>
</evidence>
<dbReference type="Pfam" id="PF00514">
    <property type="entry name" value="Arm"/>
    <property type="match status" value="1"/>
</dbReference>
<organism evidence="2 3">
    <name type="scientific">Chrysophaeum taylorii</name>
    <dbReference type="NCBI Taxonomy" id="2483200"/>
    <lineage>
        <taxon>Eukaryota</taxon>
        <taxon>Sar</taxon>
        <taxon>Stramenopiles</taxon>
        <taxon>Ochrophyta</taxon>
        <taxon>Pelagophyceae</taxon>
        <taxon>Pelagomonadales</taxon>
        <taxon>Pelagomonadaceae</taxon>
        <taxon>Chrysophaeum</taxon>
    </lineage>
</organism>
<sequence length="577" mass="61788">MVSRLELITEEEDEEVVRELCERRNQLAVALREASRSRERAAVATELHATVAMIQEIHEVLASRGESVEIGKPPSTPSSGMREIKEIVVVGGGRGCWGSLPVTLGKTNIRRLDAKEVTTLLRIRSHPNILQLYGVCAELECFVLERAWGTLGERIERRGIPTRLGAAYGLDVVGGLQHLQALGLGSDLDTSNIVVAVGALKLTSFSRHHDLQSLGNVMYEIATRKKPRRRGSFPKDCGGPFADIVEQCWGGQQALPPSLERFRRRLRATMGASDPRSSSSSSENGRFELLRYWTESHARAAEAVDHLTRASIPRLVADLKNGGNGALGAVTRLSAKKDKTAVASAGAIPPLIDLLNDSPVEAAAHLVWDLAAKNDANKAALAGAIPPLVEMLRRSRSSTAAAALCVLATVDANKVLVAWAGGIPALVNVLSTKNSHYAAAALFQLATNANYRGPIARAGAIPPLVDLLSRGSDAGKREAARALSSLALHDDNKFLVVAGVGPLVSLVKSGTPVQQDVASACLRNFALNSAINKRTIIKLGGVPALVDLAKRGTPYAKEQALVVLQLLGREHRNKKKR</sequence>
<evidence type="ECO:0000313" key="2">
    <source>
        <dbReference type="EMBL" id="KAJ8605878.1"/>
    </source>
</evidence>
<gene>
    <name evidence="2" type="ORF">CTAYLR_000578</name>
</gene>
<keyword evidence="3" id="KW-1185">Reference proteome</keyword>
<dbReference type="Gene3D" id="1.25.10.10">
    <property type="entry name" value="Leucine-rich Repeat Variant"/>
    <property type="match status" value="2"/>
</dbReference>
<dbReference type="Gene3D" id="3.30.200.20">
    <property type="entry name" value="Phosphorylase Kinase, domain 1"/>
    <property type="match status" value="1"/>
</dbReference>
<dbReference type="SUPFAM" id="SSF48371">
    <property type="entry name" value="ARM repeat"/>
    <property type="match status" value="1"/>
</dbReference>
<dbReference type="Proteomes" id="UP001230188">
    <property type="component" value="Unassembled WGS sequence"/>
</dbReference>
<dbReference type="InterPro" id="IPR011989">
    <property type="entry name" value="ARM-like"/>
</dbReference>
<dbReference type="PANTHER" id="PTHR23315:SF7">
    <property type="entry name" value="U-BOX DOMAIN-CONTAINING PROTEIN 4"/>
    <property type="match status" value="1"/>
</dbReference>
<dbReference type="Gene3D" id="1.10.510.10">
    <property type="entry name" value="Transferase(Phosphotransferase) domain 1"/>
    <property type="match status" value="1"/>
</dbReference>
<accession>A0AAD7UIU0</accession>
<dbReference type="InterPro" id="IPR000225">
    <property type="entry name" value="Armadillo"/>
</dbReference>
<feature type="repeat" description="ARM" evidence="1">
    <location>
        <begin position="459"/>
        <end position="501"/>
    </location>
</feature>
<dbReference type="AlphaFoldDB" id="A0AAD7UIU0"/>
<dbReference type="EMBL" id="JAQMWT010000309">
    <property type="protein sequence ID" value="KAJ8605878.1"/>
    <property type="molecule type" value="Genomic_DNA"/>
</dbReference>
<dbReference type="InterPro" id="IPR016024">
    <property type="entry name" value="ARM-type_fold"/>
</dbReference>
<reference evidence="2" key="1">
    <citation type="submission" date="2023-01" db="EMBL/GenBank/DDBJ databases">
        <title>Metagenome sequencing of chrysophaentin producing Chrysophaeum taylorii.</title>
        <authorList>
            <person name="Davison J."/>
            <person name="Bewley C."/>
        </authorList>
    </citation>
    <scope>NUCLEOTIDE SEQUENCE</scope>
    <source>
        <strain evidence="2">NIES-1699</strain>
    </source>
</reference>
<name>A0AAD7UIU0_9STRA</name>
<dbReference type="InterPro" id="IPR011009">
    <property type="entry name" value="Kinase-like_dom_sf"/>
</dbReference>
<evidence type="ECO:0000256" key="1">
    <source>
        <dbReference type="PROSITE-ProRule" id="PRU00259"/>
    </source>
</evidence>
<dbReference type="PANTHER" id="PTHR23315">
    <property type="entry name" value="U BOX DOMAIN-CONTAINING"/>
    <property type="match status" value="1"/>
</dbReference>
<dbReference type="SMART" id="SM00185">
    <property type="entry name" value="ARM"/>
    <property type="match status" value="6"/>
</dbReference>